<dbReference type="Proteomes" id="UP000095039">
    <property type="component" value="Unassembled WGS sequence"/>
</dbReference>
<comment type="caution">
    <text evidence="1">The sequence shown here is derived from an EMBL/GenBank/DDBJ whole genome shotgun (WGS) entry which is preliminary data.</text>
</comment>
<evidence type="ECO:0000313" key="1">
    <source>
        <dbReference type="EMBL" id="OEE63040.1"/>
    </source>
</evidence>
<gene>
    <name evidence="1" type="ORF">A1OK_20875</name>
</gene>
<keyword evidence="2" id="KW-1185">Reference proteome</keyword>
<accession>A0A1E5CC07</accession>
<dbReference type="EMBL" id="AJWN02000032">
    <property type="protein sequence ID" value="OEE63040.1"/>
    <property type="molecule type" value="Genomic_DNA"/>
</dbReference>
<name>A0A1E5CC07_9GAMM</name>
<dbReference type="AlphaFoldDB" id="A0A1E5CC07"/>
<protein>
    <submittedName>
        <fullName evidence="1">Uncharacterized protein</fullName>
    </submittedName>
</protein>
<evidence type="ECO:0000313" key="2">
    <source>
        <dbReference type="Proteomes" id="UP000095039"/>
    </source>
</evidence>
<proteinExistence type="predicted"/>
<organism evidence="1 2">
    <name type="scientific">Enterovibrio norvegicus FF-454</name>
    <dbReference type="NCBI Taxonomy" id="1185651"/>
    <lineage>
        <taxon>Bacteria</taxon>
        <taxon>Pseudomonadati</taxon>
        <taxon>Pseudomonadota</taxon>
        <taxon>Gammaproteobacteria</taxon>
        <taxon>Vibrionales</taxon>
        <taxon>Vibrionaceae</taxon>
        <taxon>Enterovibrio</taxon>
    </lineage>
</organism>
<sequence length="159" mass="18389">MTVTQIIKQISVALGLLVTPSLLYAAYLEQQAPKADTLKNGGAYNVHFSQSYERSVIEWTVEDIPLPSIWDGWKYDLDVPQYLTTSSGTTFYGFGIWKPEEYQGLSFKESSTEDWIMNHGLNFSFSTESKISDARYRFDMRWHEDSDTEFLLQMQLPFN</sequence>
<reference evidence="1 2" key="1">
    <citation type="journal article" date="2012" name="Science">
        <title>Ecological populations of bacteria act as socially cohesive units of antibiotic production and resistance.</title>
        <authorList>
            <person name="Cordero O.X."/>
            <person name="Wildschutte H."/>
            <person name="Kirkup B."/>
            <person name="Proehl S."/>
            <person name="Ngo L."/>
            <person name="Hussain F."/>
            <person name="Le Roux F."/>
            <person name="Mincer T."/>
            <person name="Polz M.F."/>
        </authorList>
    </citation>
    <scope>NUCLEOTIDE SEQUENCE [LARGE SCALE GENOMIC DNA]</scope>
    <source>
        <strain evidence="1 2">FF-454</strain>
    </source>
</reference>